<proteinExistence type="predicted"/>
<dbReference type="InterPro" id="IPR036282">
    <property type="entry name" value="Glutathione-S-Trfase_C_sf"/>
</dbReference>
<dbReference type="PANTHER" id="PTHR43968:SF6">
    <property type="entry name" value="GLUTATHIONE S-TRANSFERASE OMEGA"/>
    <property type="match status" value="1"/>
</dbReference>
<dbReference type="Pfam" id="PF13409">
    <property type="entry name" value="GST_N_2"/>
    <property type="match status" value="1"/>
</dbReference>
<evidence type="ECO:0000259" key="1">
    <source>
        <dbReference type="PROSITE" id="PS50404"/>
    </source>
</evidence>
<dbReference type="InterPro" id="IPR036249">
    <property type="entry name" value="Thioredoxin-like_sf"/>
</dbReference>
<dbReference type="Proteomes" id="UP000053477">
    <property type="component" value="Unassembled WGS sequence"/>
</dbReference>
<dbReference type="STRING" id="27342.A0A0H2RS79"/>
<dbReference type="Pfam" id="PF22041">
    <property type="entry name" value="GST_C_7"/>
    <property type="match status" value="1"/>
</dbReference>
<gene>
    <name evidence="2" type="ORF">SCHPADRAFT_941308</name>
</gene>
<dbReference type="InterPro" id="IPR054416">
    <property type="entry name" value="GST_UstS-like_C"/>
</dbReference>
<dbReference type="EMBL" id="KQ085980">
    <property type="protein sequence ID" value="KLO12303.1"/>
    <property type="molecule type" value="Genomic_DNA"/>
</dbReference>
<dbReference type="PROSITE" id="PS50404">
    <property type="entry name" value="GST_NTER"/>
    <property type="match status" value="1"/>
</dbReference>
<dbReference type="PANTHER" id="PTHR43968">
    <property type="match status" value="1"/>
</dbReference>
<dbReference type="Gene3D" id="1.20.1050.10">
    <property type="match status" value="1"/>
</dbReference>
<keyword evidence="3" id="KW-1185">Reference proteome</keyword>
<reference evidence="2 3" key="1">
    <citation type="submission" date="2015-04" db="EMBL/GenBank/DDBJ databases">
        <title>Complete genome sequence of Schizopora paradoxa KUC8140, a cosmopolitan wood degrader in East Asia.</title>
        <authorList>
            <consortium name="DOE Joint Genome Institute"/>
            <person name="Min B."/>
            <person name="Park H."/>
            <person name="Jang Y."/>
            <person name="Kim J.-J."/>
            <person name="Kim K.H."/>
            <person name="Pangilinan J."/>
            <person name="Lipzen A."/>
            <person name="Riley R."/>
            <person name="Grigoriev I.V."/>
            <person name="Spatafora J.W."/>
            <person name="Choi I.-G."/>
        </authorList>
    </citation>
    <scope>NUCLEOTIDE SEQUENCE [LARGE SCALE GENOMIC DNA]</scope>
    <source>
        <strain evidence="2 3">KUC8140</strain>
    </source>
</reference>
<organism evidence="2 3">
    <name type="scientific">Schizopora paradoxa</name>
    <dbReference type="NCBI Taxonomy" id="27342"/>
    <lineage>
        <taxon>Eukaryota</taxon>
        <taxon>Fungi</taxon>
        <taxon>Dikarya</taxon>
        <taxon>Basidiomycota</taxon>
        <taxon>Agaricomycotina</taxon>
        <taxon>Agaricomycetes</taxon>
        <taxon>Hymenochaetales</taxon>
        <taxon>Schizoporaceae</taxon>
        <taxon>Schizopora</taxon>
    </lineage>
</organism>
<dbReference type="SUPFAM" id="SSF47616">
    <property type="entry name" value="GST C-terminal domain-like"/>
    <property type="match status" value="1"/>
</dbReference>
<dbReference type="AlphaFoldDB" id="A0A0H2RS79"/>
<dbReference type="InParanoid" id="A0A0H2RS79"/>
<dbReference type="InterPro" id="IPR050983">
    <property type="entry name" value="GST_Omega/HSP26"/>
</dbReference>
<sequence>MSIVLYDIPSKLPGSAWSPNTLKTRIGLLYKGLPFKTVWLEYPEIEPTMKKLGAEPSTRKKHDGSPVYTVPVIHDTTTGKVVTDSFKIAEYLDDTYPDKPLLFPLGARAPVHMYHEFVGSLLEPTFPLLILPMCSKLSPVSDEYYHQLWKYLMGGVSVEEFYPPPGPKREAAWAAMKGNFSKIAALLEKNGAGKGPFFYGDTFSHADTLVVAFLHWMRAILGQEPEWADFDKWDGGLWAKLLEQTKGYQKGE</sequence>
<accession>A0A0H2RS79</accession>
<evidence type="ECO:0000313" key="3">
    <source>
        <dbReference type="Proteomes" id="UP000053477"/>
    </source>
</evidence>
<dbReference type="CDD" id="cd00299">
    <property type="entry name" value="GST_C_family"/>
    <property type="match status" value="1"/>
</dbReference>
<dbReference type="Gene3D" id="3.40.30.10">
    <property type="entry name" value="Glutaredoxin"/>
    <property type="match status" value="1"/>
</dbReference>
<dbReference type="CDD" id="cd03038">
    <property type="entry name" value="GST_N_etherase_LigE"/>
    <property type="match status" value="1"/>
</dbReference>
<dbReference type="OrthoDB" id="4951845at2759"/>
<feature type="domain" description="GST N-terminal" evidence="1">
    <location>
        <begin position="8"/>
        <end position="100"/>
    </location>
</feature>
<name>A0A0H2RS79_9AGAM</name>
<dbReference type="GO" id="GO:0005737">
    <property type="term" value="C:cytoplasm"/>
    <property type="evidence" value="ECO:0007669"/>
    <property type="project" value="TreeGrafter"/>
</dbReference>
<protein>
    <recommendedName>
        <fullName evidence="1">GST N-terminal domain-containing protein</fullName>
    </recommendedName>
</protein>
<dbReference type="InterPro" id="IPR004045">
    <property type="entry name" value="Glutathione_S-Trfase_N"/>
</dbReference>
<evidence type="ECO:0000313" key="2">
    <source>
        <dbReference type="EMBL" id="KLO12303.1"/>
    </source>
</evidence>
<dbReference type="SUPFAM" id="SSF52833">
    <property type="entry name" value="Thioredoxin-like"/>
    <property type="match status" value="1"/>
</dbReference>